<dbReference type="GO" id="GO:0016055">
    <property type="term" value="P:Wnt signaling pathway"/>
    <property type="evidence" value="ECO:0007669"/>
    <property type="project" value="UniProtKB-KW"/>
</dbReference>
<evidence type="ECO:0000256" key="2">
    <source>
        <dbReference type="ARBA" id="ARBA00004245"/>
    </source>
</evidence>
<feature type="compositionally biased region" description="Polar residues" evidence="29">
    <location>
        <begin position="377"/>
        <end position="417"/>
    </location>
</feature>
<dbReference type="InterPro" id="IPR017441">
    <property type="entry name" value="Protein_kinase_ATP_BS"/>
</dbReference>
<keyword evidence="9" id="KW-0597">Phosphoprotein</keyword>
<dbReference type="PROSITE" id="PS50011">
    <property type="entry name" value="PROTEIN_KINASE_DOM"/>
    <property type="match status" value="1"/>
</dbReference>
<dbReference type="GO" id="GO:0005856">
    <property type="term" value="C:cytoskeleton"/>
    <property type="evidence" value="ECO:0007669"/>
    <property type="project" value="UniProtKB-SubCell"/>
</dbReference>
<dbReference type="GO" id="GO:0008289">
    <property type="term" value="F:lipid binding"/>
    <property type="evidence" value="ECO:0007669"/>
    <property type="project" value="UniProtKB-KW"/>
</dbReference>
<comment type="subunit">
    <text evidence="25">Interacts with MAPT/TAU.</text>
</comment>
<evidence type="ECO:0000256" key="12">
    <source>
        <dbReference type="ARBA" id="ARBA00022723"/>
    </source>
</evidence>
<dbReference type="EC" id="2.7.11.26" evidence="5"/>
<keyword evidence="17" id="KW-0446">Lipid-binding</keyword>
<dbReference type="SUPFAM" id="SSF56112">
    <property type="entry name" value="Protein kinase-like (PK-like)"/>
    <property type="match status" value="1"/>
</dbReference>
<evidence type="ECO:0000256" key="18">
    <source>
        <dbReference type="ARBA" id="ARBA00023212"/>
    </source>
</evidence>
<dbReference type="SMART" id="SM00220">
    <property type="entry name" value="S_TKc"/>
    <property type="match status" value="1"/>
</dbReference>
<dbReference type="Ensembl" id="ENSSANT00000075659.1">
    <property type="protein sequence ID" value="ENSSANP00000071156.1"/>
    <property type="gene ID" value="ENSSANG00000034302.1"/>
</dbReference>
<feature type="compositionally biased region" description="Basic and acidic residues" evidence="29">
    <location>
        <begin position="446"/>
        <end position="455"/>
    </location>
</feature>
<evidence type="ECO:0000313" key="34">
    <source>
        <dbReference type="Proteomes" id="UP000472260"/>
    </source>
</evidence>
<sequence>MSTRTPLPTVNERDAENHMSVDGYTDTPAPPTKSASRQSLPRCRNSVASITDEQPHVGNYRLLKTIGKGNFAKVKLARHVLTGREVAVKIIDKTQLNPTSLQKLFREVRIMKVLNHPNIVKLFEVIETEKTLYLIMEYASGGEVFDYLVAHGRMKEKEARAKFRQIVSAVQYCHQKRIVHRDLKAENLLLDADMNIKIADFGFSNEFTIGSKLDTFCGSPPYAAPELFQGKKYDGPEVDVWSLGVILYTLVSGSLPFDGQNLKELRERVLRGKYRIPFYMSTDCENLLKKLLVLNPGKRGSLEQIMKDRWMNVGHEEEELKPYTEPEPDFSDTKRIELMITMGFPKDEITEALVGQKYDEVMATYLLLGRKPPEFEGSNSLSTTNLCQRSRPSSDLNNSSAQSPAHSKVQRSISATQKQRRFSDHVAPSIPPAVSYTKRSQASSVEGEKKKEECKLPSSSSKGDMAASPLVVQERRKSSTASGNSAAGAMTRRNTYVCERSSTDRYSAVPNGKDSSLTEMSASASASSSVSPGVSTRPRHVKSMSASGHPTKSPLPPIEDDAEFKGSGSRAPSTSPSAHSISSMTPDRTRFPRGTSSRSTFHGAHLRDRRSATYNGPPASPSLSHDTGALAQARRGTSSGFISKLTSKFVRRVPSEGEAHGRPYSLRSGSGEPKEEGRDSKPRSLRFTWSMKTTSSMEPGDMMREIRKVLDANNCDYEQRERFLLFCVHGDARQDSLVQWEMEVCKLPRLSLNGVRFKRISGTSIAFKNIASKIANELKLLYG</sequence>
<dbReference type="PROSITE" id="PS00107">
    <property type="entry name" value="PROTEIN_KINASE_ATP"/>
    <property type="match status" value="1"/>
</dbReference>
<evidence type="ECO:0000256" key="3">
    <source>
        <dbReference type="ARBA" id="ARBA00004279"/>
    </source>
</evidence>
<dbReference type="Gene3D" id="3.30.200.20">
    <property type="entry name" value="Phosphorylase Kinase, domain 1"/>
    <property type="match status" value="1"/>
</dbReference>
<keyword evidence="19" id="KW-0966">Cell projection</keyword>
<name>A0A671QM11_9TELE</name>
<evidence type="ECO:0000256" key="1">
    <source>
        <dbReference type="ARBA" id="ARBA00001946"/>
    </source>
</evidence>
<dbReference type="Pfam" id="PF00627">
    <property type="entry name" value="UBA"/>
    <property type="match status" value="1"/>
</dbReference>
<dbReference type="CDD" id="cd12196">
    <property type="entry name" value="MARK1-3_C"/>
    <property type="match status" value="1"/>
</dbReference>
<keyword evidence="8" id="KW-0723">Serine/threonine-protein kinase</keyword>
<dbReference type="GO" id="GO:0005737">
    <property type="term" value="C:cytoplasm"/>
    <property type="evidence" value="ECO:0007669"/>
    <property type="project" value="TreeGrafter"/>
</dbReference>
<evidence type="ECO:0000259" key="32">
    <source>
        <dbReference type="PROSITE" id="PS50032"/>
    </source>
</evidence>
<feature type="region of interest" description="Disordered" evidence="29">
    <location>
        <begin position="377"/>
        <end position="637"/>
    </location>
</feature>
<dbReference type="GO" id="GO:0030425">
    <property type="term" value="C:dendrite"/>
    <property type="evidence" value="ECO:0007669"/>
    <property type="project" value="UniProtKB-SubCell"/>
</dbReference>
<dbReference type="InterPro" id="IPR008271">
    <property type="entry name" value="Ser/Thr_kinase_AS"/>
</dbReference>
<dbReference type="InterPro" id="IPR011009">
    <property type="entry name" value="Kinase-like_dom_sf"/>
</dbReference>
<keyword evidence="11" id="KW-0879">Wnt signaling pathway</keyword>
<evidence type="ECO:0000256" key="8">
    <source>
        <dbReference type="ARBA" id="ARBA00022527"/>
    </source>
</evidence>
<dbReference type="PROSITE" id="PS50032">
    <property type="entry name" value="KA1"/>
    <property type="match status" value="1"/>
</dbReference>
<feature type="domain" description="Protein kinase" evidence="30">
    <location>
        <begin position="60"/>
        <end position="311"/>
    </location>
</feature>
<dbReference type="CDD" id="cd14072">
    <property type="entry name" value="STKc_MARK"/>
    <property type="match status" value="1"/>
</dbReference>
<dbReference type="Proteomes" id="UP000472260">
    <property type="component" value="Unassembled WGS sequence"/>
</dbReference>
<evidence type="ECO:0000256" key="13">
    <source>
        <dbReference type="ARBA" id="ARBA00022741"/>
    </source>
</evidence>
<evidence type="ECO:0000256" key="29">
    <source>
        <dbReference type="SAM" id="MobiDB-lite"/>
    </source>
</evidence>
<proteinExistence type="inferred from homology"/>
<dbReference type="InterPro" id="IPR001772">
    <property type="entry name" value="KA1_dom"/>
</dbReference>
<keyword evidence="13 28" id="KW-0547">Nucleotide-binding</keyword>
<dbReference type="Gene3D" id="1.10.8.10">
    <property type="entry name" value="DNA helicase RuvA subunit, C-terminal domain"/>
    <property type="match status" value="1"/>
</dbReference>
<comment type="cofactor">
    <cofactor evidence="1">
        <name>Mg(2+)</name>
        <dbReference type="ChEBI" id="CHEBI:18420"/>
    </cofactor>
</comment>
<feature type="compositionally biased region" description="Low complexity" evidence="29">
    <location>
        <begin position="515"/>
        <end position="531"/>
    </location>
</feature>
<keyword evidence="10" id="KW-0808">Transferase</keyword>
<reference evidence="33" key="1">
    <citation type="submission" date="2025-08" db="UniProtKB">
        <authorList>
            <consortium name="Ensembl"/>
        </authorList>
    </citation>
    <scope>IDENTIFICATION</scope>
</reference>
<feature type="domain" description="UBA" evidence="31">
    <location>
        <begin position="330"/>
        <end position="369"/>
    </location>
</feature>
<dbReference type="Pfam" id="PF02149">
    <property type="entry name" value="KA1"/>
    <property type="match status" value="1"/>
</dbReference>
<evidence type="ECO:0000256" key="9">
    <source>
        <dbReference type="ARBA" id="ARBA00022553"/>
    </source>
</evidence>
<evidence type="ECO:0000256" key="27">
    <source>
        <dbReference type="ARBA" id="ARBA00083986"/>
    </source>
</evidence>
<dbReference type="Gene3D" id="1.10.510.10">
    <property type="entry name" value="Transferase(Phosphotransferase) domain 1"/>
    <property type="match status" value="1"/>
</dbReference>
<accession>A0A671QM11</accession>
<gene>
    <name evidence="33" type="primary">mark1</name>
</gene>
<dbReference type="InterPro" id="IPR028375">
    <property type="entry name" value="KA1/Ssp2_C"/>
</dbReference>
<comment type="catalytic activity">
    <reaction evidence="20">
        <text>L-threonyl-[protein] + ATP = O-phospho-L-threonyl-[protein] + ADP + H(+)</text>
        <dbReference type="Rhea" id="RHEA:46608"/>
        <dbReference type="Rhea" id="RHEA-COMP:11060"/>
        <dbReference type="Rhea" id="RHEA-COMP:11605"/>
        <dbReference type="ChEBI" id="CHEBI:15378"/>
        <dbReference type="ChEBI" id="CHEBI:30013"/>
        <dbReference type="ChEBI" id="CHEBI:30616"/>
        <dbReference type="ChEBI" id="CHEBI:61977"/>
        <dbReference type="ChEBI" id="CHEBI:456216"/>
        <dbReference type="EC" id="2.7.11.1"/>
    </reaction>
</comment>
<evidence type="ECO:0000256" key="5">
    <source>
        <dbReference type="ARBA" id="ARBA00012407"/>
    </source>
</evidence>
<comment type="catalytic activity">
    <reaction evidence="21">
        <text>L-seryl-[tau protein] + ATP = O-phospho-L-seryl-[tau protein] + ADP + H(+)</text>
        <dbReference type="Rhea" id="RHEA:12801"/>
        <dbReference type="Rhea" id="RHEA-COMP:13701"/>
        <dbReference type="Rhea" id="RHEA-COMP:13702"/>
        <dbReference type="ChEBI" id="CHEBI:15378"/>
        <dbReference type="ChEBI" id="CHEBI:29999"/>
        <dbReference type="ChEBI" id="CHEBI:30616"/>
        <dbReference type="ChEBI" id="CHEBI:83421"/>
        <dbReference type="ChEBI" id="CHEBI:456216"/>
        <dbReference type="EC" id="2.7.11.26"/>
    </reaction>
</comment>
<dbReference type="GO" id="GO:0035556">
    <property type="term" value="P:intracellular signal transduction"/>
    <property type="evidence" value="ECO:0007669"/>
    <property type="project" value="TreeGrafter"/>
</dbReference>
<evidence type="ECO:0000256" key="11">
    <source>
        <dbReference type="ARBA" id="ARBA00022687"/>
    </source>
</evidence>
<dbReference type="EC" id="2.7.11.1" evidence="6"/>
<dbReference type="GO" id="GO:0005524">
    <property type="term" value="F:ATP binding"/>
    <property type="evidence" value="ECO:0007669"/>
    <property type="project" value="UniProtKB-UniRule"/>
</dbReference>
<comment type="catalytic activity">
    <reaction evidence="22">
        <text>L-seryl-[protein] + ATP = O-phospho-L-seryl-[protein] + ADP + H(+)</text>
        <dbReference type="Rhea" id="RHEA:17989"/>
        <dbReference type="Rhea" id="RHEA-COMP:9863"/>
        <dbReference type="Rhea" id="RHEA-COMP:11604"/>
        <dbReference type="ChEBI" id="CHEBI:15378"/>
        <dbReference type="ChEBI" id="CHEBI:29999"/>
        <dbReference type="ChEBI" id="CHEBI:30616"/>
        <dbReference type="ChEBI" id="CHEBI:83421"/>
        <dbReference type="ChEBI" id="CHEBI:456216"/>
        <dbReference type="EC" id="2.7.11.1"/>
    </reaction>
</comment>
<keyword evidence="7" id="KW-0963">Cytoplasm</keyword>
<evidence type="ECO:0000256" key="28">
    <source>
        <dbReference type="PROSITE-ProRule" id="PRU10141"/>
    </source>
</evidence>
<dbReference type="Gene3D" id="3.30.310.80">
    <property type="entry name" value="Kinase associated domain 1, KA1"/>
    <property type="match status" value="1"/>
</dbReference>
<evidence type="ECO:0000256" key="17">
    <source>
        <dbReference type="ARBA" id="ARBA00023121"/>
    </source>
</evidence>
<dbReference type="FunFam" id="1.10.8.10:FF:000011">
    <property type="entry name" value="Non-specific serine/threonine protein kinase"/>
    <property type="match status" value="1"/>
</dbReference>
<evidence type="ECO:0000256" key="22">
    <source>
        <dbReference type="ARBA" id="ARBA00048679"/>
    </source>
</evidence>
<feature type="region of interest" description="Disordered" evidence="29">
    <location>
        <begin position="1"/>
        <end position="44"/>
    </location>
</feature>
<keyword evidence="18" id="KW-0206">Cytoskeleton</keyword>
<protein>
    <recommendedName>
        <fullName evidence="26">Serine/threonine-protein kinase MARK1</fullName>
        <ecNumber evidence="6">2.7.11.1</ecNumber>
        <ecNumber evidence="5">2.7.11.26</ecNumber>
    </recommendedName>
    <alternativeName>
        <fullName evidence="27">MAP/microtubule affinity-regulating kinase 1</fullName>
    </alternativeName>
</protein>
<dbReference type="FunFam" id="3.30.310.80:FF:000001">
    <property type="entry name" value="Non-specific serine/threonine protein kinase"/>
    <property type="match status" value="1"/>
</dbReference>
<comment type="subcellular location">
    <subcellularLocation>
        <location evidence="3">Cell projection</location>
        <location evidence="3">Dendrite</location>
    </subcellularLocation>
    <subcellularLocation>
        <location evidence="2">Cytoplasm</location>
        <location evidence="2">Cytoskeleton</location>
    </subcellularLocation>
</comment>
<evidence type="ECO:0000259" key="31">
    <source>
        <dbReference type="PROSITE" id="PS50030"/>
    </source>
</evidence>
<evidence type="ECO:0000256" key="10">
    <source>
        <dbReference type="ARBA" id="ARBA00022679"/>
    </source>
</evidence>
<evidence type="ECO:0000313" key="33">
    <source>
        <dbReference type="Ensembl" id="ENSSANP00000071156.1"/>
    </source>
</evidence>
<evidence type="ECO:0000256" key="25">
    <source>
        <dbReference type="ARBA" id="ARBA00061989"/>
    </source>
</evidence>
<keyword evidence="34" id="KW-1185">Reference proteome</keyword>
<feature type="region of interest" description="Disordered" evidence="29">
    <location>
        <begin position="653"/>
        <end position="684"/>
    </location>
</feature>
<evidence type="ECO:0000256" key="14">
    <source>
        <dbReference type="ARBA" id="ARBA00022777"/>
    </source>
</evidence>
<evidence type="ECO:0000256" key="4">
    <source>
        <dbReference type="ARBA" id="ARBA00006234"/>
    </source>
</evidence>
<evidence type="ECO:0000256" key="23">
    <source>
        <dbReference type="ARBA" id="ARBA00048878"/>
    </source>
</evidence>
<feature type="compositionally biased region" description="Low complexity" evidence="29">
    <location>
        <begin position="571"/>
        <end position="586"/>
    </location>
</feature>
<evidence type="ECO:0000256" key="6">
    <source>
        <dbReference type="ARBA" id="ARBA00012513"/>
    </source>
</evidence>
<feature type="domain" description="KA1" evidence="32">
    <location>
        <begin position="731"/>
        <end position="780"/>
    </location>
</feature>
<feature type="binding site" evidence="28">
    <location>
        <position position="89"/>
    </location>
    <ligand>
        <name>ATP</name>
        <dbReference type="ChEBI" id="CHEBI:30616"/>
    </ligand>
</feature>
<dbReference type="Pfam" id="PF00069">
    <property type="entry name" value="Pkinase"/>
    <property type="match status" value="1"/>
</dbReference>
<dbReference type="SUPFAM" id="SSF103243">
    <property type="entry name" value="KA1-like"/>
    <property type="match status" value="1"/>
</dbReference>
<keyword evidence="14" id="KW-0418">Kinase</keyword>
<comment type="similarity">
    <text evidence="4">Belongs to the protein kinase superfamily. CAMK Ser/Thr protein kinase family. SNF1 subfamily.</text>
</comment>
<dbReference type="PROSITE" id="PS00108">
    <property type="entry name" value="PROTEIN_KINASE_ST"/>
    <property type="match status" value="1"/>
</dbReference>
<evidence type="ECO:0000256" key="21">
    <source>
        <dbReference type="ARBA" id="ARBA00048291"/>
    </source>
</evidence>
<dbReference type="SMART" id="SM00165">
    <property type="entry name" value="UBA"/>
    <property type="match status" value="1"/>
</dbReference>
<dbReference type="AlphaFoldDB" id="A0A671QM11"/>
<keyword evidence="15 28" id="KW-0067">ATP-binding</keyword>
<dbReference type="GO" id="GO:0050321">
    <property type="term" value="F:tau-protein kinase activity"/>
    <property type="evidence" value="ECO:0007669"/>
    <property type="project" value="UniProtKB-EC"/>
</dbReference>
<dbReference type="InterPro" id="IPR049508">
    <property type="entry name" value="MARK1-4_cat"/>
</dbReference>
<keyword evidence="16" id="KW-0460">Magnesium</keyword>
<evidence type="ECO:0000256" key="26">
    <source>
        <dbReference type="ARBA" id="ARBA00070361"/>
    </source>
</evidence>
<evidence type="ECO:0000259" key="30">
    <source>
        <dbReference type="PROSITE" id="PS50011"/>
    </source>
</evidence>
<feature type="compositionally biased region" description="Low complexity" evidence="29">
    <location>
        <begin position="479"/>
        <end position="489"/>
    </location>
</feature>
<organism evidence="33 34">
    <name type="scientific">Sinocyclocheilus anshuiensis</name>
    <dbReference type="NCBI Taxonomy" id="1608454"/>
    <lineage>
        <taxon>Eukaryota</taxon>
        <taxon>Metazoa</taxon>
        <taxon>Chordata</taxon>
        <taxon>Craniata</taxon>
        <taxon>Vertebrata</taxon>
        <taxon>Euteleostomi</taxon>
        <taxon>Actinopterygii</taxon>
        <taxon>Neopterygii</taxon>
        <taxon>Teleostei</taxon>
        <taxon>Ostariophysi</taxon>
        <taxon>Cypriniformes</taxon>
        <taxon>Cyprinidae</taxon>
        <taxon>Cyprininae</taxon>
        <taxon>Sinocyclocheilus</taxon>
    </lineage>
</organism>
<keyword evidence="12" id="KW-0479">Metal-binding</keyword>
<evidence type="ECO:0000256" key="19">
    <source>
        <dbReference type="ARBA" id="ARBA00023273"/>
    </source>
</evidence>
<dbReference type="PANTHER" id="PTHR24346:SF21">
    <property type="entry name" value="SERINE_THREONINE-PROTEIN KINASE MARK1"/>
    <property type="match status" value="1"/>
</dbReference>
<dbReference type="GO" id="GO:0046872">
    <property type="term" value="F:metal ion binding"/>
    <property type="evidence" value="ECO:0007669"/>
    <property type="project" value="UniProtKB-KW"/>
</dbReference>
<comment type="function">
    <text evidence="24">Serine/threonine-protein kinase. Involved in cell polarity and microtubule dynamics regulation. Phosphorylates DCX, MAP2 and MAP4. Phosphorylates the microtubule-associated protein MAPT/TAU. Involved in cell polarity by phosphorylating the microtubule-associated proteins MAP2, MAP4 and MAPT/TAU at KXGS motifs, causing detachment from microtubules, and their disassembly. Involved in the regulation of neuronal migration through its dual activities in regulating cellular polarity and microtubule dynamics, possibly by phosphorylating and regulating DCX. Also acts as a positive regulator of the Wnt signaling pathway, probably by mediating phosphorylation of dishevelled proteins (DVL1, DVL2 and/or DVL3).</text>
</comment>
<dbReference type="FunFam" id="1.10.510.10:FF:001032">
    <property type="entry name" value="KP78b, isoform A"/>
    <property type="match status" value="1"/>
</dbReference>
<dbReference type="PROSITE" id="PS50030">
    <property type="entry name" value="UBA"/>
    <property type="match status" value="1"/>
</dbReference>
<evidence type="ECO:0000256" key="20">
    <source>
        <dbReference type="ARBA" id="ARBA00047899"/>
    </source>
</evidence>
<comment type="catalytic activity">
    <reaction evidence="23">
        <text>L-threonyl-[tau protein] + ATP = O-phospho-L-threonyl-[tau protein] + ADP + H(+)</text>
        <dbReference type="Rhea" id="RHEA:53904"/>
        <dbReference type="Rhea" id="RHEA-COMP:13703"/>
        <dbReference type="Rhea" id="RHEA-COMP:13704"/>
        <dbReference type="ChEBI" id="CHEBI:15378"/>
        <dbReference type="ChEBI" id="CHEBI:30013"/>
        <dbReference type="ChEBI" id="CHEBI:30616"/>
        <dbReference type="ChEBI" id="CHEBI:61977"/>
        <dbReference type="ChEBI" id="CHEBI:456216"/>
        <dbReference type="EC" id="2.7.11.26"/>
    </reaction>
</comment>
<dbReference type="PANTHER" id="PTHR24346">
    <property type="entry name" value="MAP/MICROTUBULE AFFINITY-REGULATING KINASE"/>
    <property type="match status" value="1"/>
</dbReference>
<evidence type="ECO:0000256" key="16">
    <source>
        <dbReference type="ARBA" id="ARBA00022842"/>
    </source>
</evidence>
<dbReference type="CDD" id="cd14405">
    <property type="entry name" value="UBA_MARK1"/>
    <property type="match status" value="1"/>
</dbReference>
<evidence type="ECO:0000256" key="7">
    <source>
        <dbReference type="ARBA" id="ARBA00022490"/>
    </source>
</evidence>
<feature type="compositionally biased region" description="Basic and acidic residues" evidence="29">
    <location>
        <begin position="672"/>
        <end position="682"/>
    </location>
</feature>
<dbReference type="InterPro" id="IPR000719">
    <property type="entry name" value="Prot_kinase_dom"/>
</dbReference>
<evidence type="ECO:0000256" key="24">
    <source>
        <dbReference type="ARBA" id="ARBA00056999"/>
    </source>
</evidence>
<dbReference type="FunFam" id="3.30.200.20:FF:000003">
    <property type="entry name" value="Non-specific serine/threonine protein kinase"/>
    <property type="match status" value="1"/>
</dbReference>
<dbReference type="InterPro" id="IPR015940">
    <property type="entry name" value="UBA"/>
</dbReference>
<evidence type="ECO:0000256" key="15">
    <source>
        <dbReference type="ARBA" id="ARBA00022840"/>
    </source>
</evidence>
<reference evidence="33" key="2">
    <citation type="submission" date="2025-09" db="UniProtKB">
        <authorList>
            <consortium name="Ensembl"/>
        </authorList>
    </citation>
    <scope>IDENTIFICATION</scope>
</reference>